<keyword evidence="5 12" id="KW-0658">Purine biosynthesis</keyword>
<evidence type="ECO:0000256" key="7">
    <source>
        <dbReference type="ARBA" id="ARBA00022857"/>
    </source>
</evidence>
<evidence type="ECO:0000256" key="6">
    <source>
        <dbReference type="ARBA" id="ARBA00022801"/>
    </source>
</evidence>
<keyword evidence="7 12" id="KW-0521">NADP</keyword>
<dbReference type="InterPro" id="IPR020867">
    <property type="entry name" value="THF_DH/CycHdrlase_CS"/>
</dbReference>
<evidence type="ECO:0000256" key="4">
    <source>
        <dbReference type="ARBA" id="ARBA00022605"/>
    </source>
</evidence>
<comment type="caution">
    <text evidence="12">Lacks conserved residue(s) required for the propagation of feature annotation.</text>
</comment>
<dbReference type="CDD" id="cd01080">
    <property type="entry name" value="NAD_bind_m-THF_DH_Cyclohyd"/>
    <property type="match status" value="1"/>
</dbReference>
<dbReference type="NCBIfam" id="NF010785">
    <property type="entry name" value="PRK14188.1"/>
    <property type="match status" value="1"/>
</dbReference>
<dbReference type="GO" id="GO:0004477">
    <property type="term" value="F:methenyltetrahydrofolate cyclohydrolase activity"/>
    <property type="evidence" value="ECO:0007669"/>
    <property type="project" value="UniProtKB-UniRule"/>
</dbReference>
<dbReference type="InterPro" id="IPR046346">
    <property type="entry name" value="Aminoacid_DH-like_N_sf"/>
</dbReference>
<protein>
    <recommendedName>
        <fullName evidence="12">Bifunctional protein FolD</fullName>
    </recommendedName>
    <domain>
        <recommendedName>
            <fullName evidence="12">Methylenetetrahydrofolate dehydrogenase</fullName>
            <ecNumber evidence="12">1.5.1.5</ecNumber>
        </recommendedName>
    </domain>
    <domain>
        <recommendedName>
            <fullName evidence="12">Methenyltetrahydrofolate cyclohydrolase</fullName>
            <ecNumber evidence="12">3.5.4.9</ecNumber>
        </recommendedName>
    </domain>
</protein>
<dbReference type="InterPro" id="IPR020631">
    <property type="entry name" value="THF_DH/CycHdrlase_NAD-bd_dom"/>
</dbReference>
<dbReference type="InterPro" id="IPR036291">
    <property type="entry name" value="NAD(P)-bd_dom_sf"/>
</dbReference>
<dbReference type="SUPFAM" id="SSF51735">
    <property type="entry name" value="NAD(P)-binding Rossmann-fold domains"/>
    <property type="match status" value="1"/>
</dbReference>
<dbReference type="EC" id="3.5.4.9" evidence="12"/>
<evidence type="ECO:0000259" key="14">
    <source>
        <dbReference type="Pfam" id="PF02882"/>
    </source>
</evidence>
<evidence type="ECO:0000256" key="1">
    <source>
        <dbReference type="ARBA" id="ARBA00004777"/>
    </source>
</evidence>
<dbReference type="GO" id="GO:0005829">
    <property type="term" value="C:cytosol"/>
    <property type="evidence" value="ECO:0007669"/>
    <property type="project" value="TreeGrafter"/>
</dbReference>
<evidence type="ECO:0000256" key="10">
    <source>
        <dbReference type="ARBA" id="ARBA00023167"/>
    </source>
</evidence>
<comment type="subunit">
    <text evidence="2 12">Homodimer.</text>
</comment>
<feature type="binding site" evidence="12">
    <location>
        <begin position="166"/>
        <end position="168"/>
    </location>
    <ligand>
        <name>NADP(+)</name>
        <dbReference type="ChEBI" id="CHEBI:58349"/>
    </ligand>
</feature>
<dbReference type="PRINTS" id="PR00085">
    <property type="entry name" value="THFDHDRGNASE"/>
</dbReference>
<keyword evidence="11 12" id="KW-0511">Multifunctional enzyme</keyword>
<sequence length="304" mass="31459">MTAQIIDGRVEADKLLAEVGFGVAELKRQTAVTPCLAVVLVGDDPASEIYVRSKTQLAAAVGIRSVKHALSASTTQAELMEIIDALNEDPAVHGILVQLPLPPHISTDCVLSRIIREKDVDGFHPANAGSLAVGRPTIVPCTPLGCLRLVKSVRSDLTGLDVVVVGHSRIVGRPAAQVFLNEDCSVTVTHKESRDVPGHCREADILVVAVGHPHLIKGDWIKPGAIVIDVGINRMASGDAGRIVGDVDFAAALHVAGAITPVPGGVGPMTVAALMSNTVACAKGLSSAGAAGDVSRMKGETVFV</sequence>
<dbReference type="GO" id="GO:0035999">
    <property type="term" value="P:tetrahydrofolate interconversion"/>
    <property type="evidence" value="ECO:0007669"/>
    <property type="project" value="UniProtKB-UniRule"/>
</dbReference>
<dbReference type="KEGG" id="cmet:K6K41_20110"/>
<dbReference type="EMBL" id="CP081869">
    <property type="protein sequence ID" value="QZN99127.1"/>
    <property type="molecule type" value="Genomic_DNA"/>
</dbReference>
<evidence type="ECO:0000313" key="16">
    <source>
        <dbReference type="Proteomes" id="UP000825701"/>
    </source>
</evidence>
<dbReference type="Proteomes" id="UP000825701">
    <property type="component" value="Chromosome"/>
</dbReference>
<dbReference type="EC" id="1.5.1.5" evidence="12"/>
<evidence type="ECO:0000256" key="9">
    <source>
        <dbReference type="ARBA" id="ARBA00023102"/>
    </source>
</evidence>
<dbReference type="RefSeq" id="WP_261402160.1">
    <property type="nucleotide sequence ID" value="NZ_CP081869.1"/>
</dbReference>
<dbReference type="Gene3D" id="3.40.50.10860">
    <property type="entry name" value="Leucine Dehydrogenase, chain A, domain 1"/>
    <property type="match status" value="1"/>
</dbReference>
<evidence type="ECO:0000256" key="5">
    <source>
        <dbReference type="ARBA" id="ARBA00022755"/>
    </source>
</evidence>
<keyword evidence="8 12" id="KW-0560">Oxidoreductase</keyword>
<feature type="domain" description="Tetrahydrofolate dehydrogenase/cyclohydrolase catalytic" evidence="13">
    <location>
        <begin position="6"/>
        <end position="121"/>
    </location>
</feature>
<dbReference type="SUPFAM" id="SSF53223">
    <property type="entry name" value="Aminoacid dehydrogenase-like, N-terminal domain"/>
    <property type="match status" value="1"/>
</dbReference>
<dbReference type="Pfam" id="PF00763">
    <property type="entry name" value="THF_DHG_CYH"/>
    <property type="match status" value="1"/>
</dbReference>
<evidence type="ECO:0000256" key="12">
    <source>
        <dbReference type="HAMAP-Rule" id="MF_01576"/>
    </source>
</evidence>
<dbReference type="PROSITE" id="PS00767">
    <property type="entry name" value="THF_DHG_CYH_2"/>
    <property type="match status" value="1"/>
</dbReference>
<name>A0A9E6R9I7_9HYPH</name>
<keyword evidence="6 12" id="KW-0378">Hydrolase</keyword>
<dbReference type="InterPro" id="IPR000672">
    <property type="entry name" value="THF_DH/CycHdrlase"/>
</dbReference>
<dbReference type="GO" id="GO:0000105">
    <property type="term" value="P:L-histidine biosynthetic process"/>
    <property type="evidence" value="ECO:0007669"/>
    <property type="project" value="UniProtKB-KW"/>
</dbReference>
<evidence type="ECO:0000256" key="8">
    <source>
        <dbReference type="ARBA" id="ARBA00023002"/>
    </source>
</evidence>
<dbReference type="GO" id="GO:0004488">
    <property type="term" value="F:methylenetetrahydrofolate dehydrogenase (NADP+) activity"/>
    <property type="evidence" value="ECO:0007669"/>
    <property type="project" value="UniProtKB-UniRule"/>
</dbReference>
<keyword evidence="3 12" id="KW-0554">One-carbon metabolism</keyword>
<dbReference type="PROSITE" id="PS00766">
    <property type="entry name" value="THF_DHG_CYH_1"/>
    <property type="match status" value="1"/>
</dbReference>
<feature type="binding site" evidence="12">
    <location>
        <position position="232"/>
    </location>
    <ligand>
        <name>NADP(+)</name>
        <dbReference type="ChEBI" id="CHEBI:58349"/>
    </ligand>
</feature>
<evidence type="ECO:0000313" key="15">
    <source>
        <dbReference type="EMBL" id="QZN99127.1"/>
    </source>
</evidence>
<comment type="catalytic activity">
    <reaction evidence="12">
        <text>(6R)-5,10-methylene-5,6,7,8-tetrahydrofolate + NADP(+) = (6R)-5,10-methenyltetrahydrofolate + NADPH</text>
        <dbReference type="Rhea" id="RHEA:22812"/>
        <dbReference type="ChEBI" id="CHEBI:15636"/>
        <dbReference type="ChEBI" id="CHEBI:57455"/>
        <dbReference type="ChEBI" id="CHEBI:57783"/>
        <dbReference type="ChEBI" id="CHEBI:58349"/>
        <dbReference type="EC" id="1.5.1.5"/>
    </reaction>
</comment>
<comment type="function">
    <text evidence="12">Catalyzes the oxidation of 5,10-methylenetetrahydrofolate to 5,10-methenyltetrahydrofolate and then the hydrolysis of 5,10-methenyltetrahydrofolate to 10-formyltetrahydrofolate.</text>
</comment>
<dbReference type="AlphaFoldDB" id="A0A9E6R9I7"/>
<dbReference type="FunFam" id="3.40.50.720:FF:000006">
    <property type="entry name" value="Bifunctional protein FolD"/>
    <property type="match status" value="1"/>
</dbReference>
<dbReference type="InterPro" id="IPR020630">
    <property type="entry name" value="THF_DH/CycHdrlase_cat_dom"/>
</dbReference>
<dbReference type="FunFam" id="3.40.50.10860:FF:000005">
    <property type="entry name" value="C-1-tetrahydrofolate synthase, cytoplasmic, putative"/>
    <property type="match status" value="1"/>
</dbReference>
<evidence type="ECO:0000256" key="3">
    <source>
        <dbReference type="ARBA" id="ARBA00022563"/>
    </source>
</evidence>
<dbReference type="PANTHER" id="PTHR48099">
    <property type="entry name" value="C-1-TETRAHYDROFOLATE SYNTHASE, CYTOPLASMIC-RELATED"/>
    <property type="match status" value="1"/>
</dbReference>
<dbReference type="Pfam" id="PF02882">
    <property type="entry name" value="THF_DHG_CYH_C"/>
    <property type="match status" value="1"/>
</dbReference>
<keyword evidence="16" id="KW-1185">Reference proteome</keyword>
<dbReference type="PANTHER" id="PTHR48099:SF5">
    <property type="entry name" value="C-1-TETRAHYDROFOLATE SYNTHASE, CYTOPLASMIC"/>
    <property type="match status" value="1"/>
</dbReference>
<organism evidence="15 16">
    <name type="scientific">Chenggangzhangella methanolivorans</name>
    <dbReference type="NCBI Taxonomy" id="1437009"/>
    <lineage>
        <taxon>Bacteria</taxon>
        <taxon>Pseudomonadati</taxon>
        <taxon>Pseudomonadota</taxon>
        <taxon>Alphaproteobacteria</taxon>
        <taxon>Hyphomicrobiales</taxon>
        <taxon>Methylopilaceae</taxon>
        <taxon>Chenggangzhangella</taxon>
    </lineage>
</organism>
<comment type="similarity">
    <text evidence="12">Belongs to the tetrahydrofolate dehydrogenase/cyclohydrolase family.</text>
</comment>
<dbReference type="GO" id="GO:0006164">
    <property type="term" value="P:purine nucleotide biosynthetic process"/>
    <property type="evidence" value="ECO:0007669"/>
    <property type="project" value="UniProtKB-KW"/>
</dbReference>
<gene>
    <name evidence="12 15" type="primary">folD</name>
    <name evidence="15" type="ORF">K6K41_20110</name>
</gene>
<comment type="catalytic activity">
    <reaction evidence="12">
        <text>(6R)-5,10-methenyltetrahydrofolate + H2O = (6R)-10-formyltetrahydrofolate + H(+)</text>
        <dbReference type="Rhea" id="RHEA:23700"/>
        <dbReference type="ChEBI" id="CHEBI:15377"/>
        <dbReference type="ChEBI" id="CHEBI:15378"/>
        <dbReference type="ChEBI" id="CHEBI:57455"/>
        <dbReference type="ChEBI" id="CHEBI:195366"/>
        <dbReference type="EC" id="3.5.4.9"/>
    </reaction>
</comment>
<evidence type="ECO:0000256" key="2">
    <source>
        <dbReference type="ARBA" id="ARBA00011738"/>
    </source>
</evidence>
<feature type="domain" description="Tetrahydrofolate dehydrogenase/cyclohydrolase NAD(P)-binding" evidence="14">
    <location>
        <begin position="140"/>
        <end position="283"/>
    </location>
</feature>
<accession>A0A9E6R9I7</accession>
<dbReference type="GO" id="GO:0009086">
    <property type="term" value="P:methionine biosynthetic process"/>
    <property type="evidence" value="ECO:0007669"/>
    <property type="project" value="UniProtKB-KW"/>
</dbReference>
<dbReference type="HAMAP" id="MF_01576">
    <property type="entry name" value="THF_DHG_CYH"/>
    <property type="match status" value="1"/>
</dbReference>
<keyword evidence="10 12" id="KW-0486">Methionine biosynthesis</keyword>
<reference evidence="15" key="1">
    <citation type="submission" date="2021-08" db="EMBL/GenBank/DDBJ databases">
        <authorList>
            <person name="Zhang H."/>
            <person name="Xu M."/>
            <person name="Yu Z."/>
            <person name="Yang L."/>
            <person name="Cai Y."/>
        </authorList>
    </citation>
    <scope>NUCLEOTIDE SEQUENCE</scope>
    <source>
        <strain evidence="15">CHL1</strain>
    </source>
</reference>
<comment type="pathway">
    <text evidence="1 12">One-carbon metabolism; tetrahydrofolate interconversion.</text>
</comment>
<keyword evidence="9 12" id="KW-0368">Histidine biosynthesis</keyword>
<proteinExistence type="inferred from homology"/>
<evidence type="ECO:0000256" key="11">
    <source>
        <dbReference type="ARBA" id="ARBA00023268"/>
    </source>
</evidence>
<dbReference type="Gene3D" id="3.40.50.720">
    <property type="entry name" value="NAD(P)-binding Rossmann-like Domain"/>
    <property type="match status" value="1"/>
</dbReference>
<keyword evidence="4 12" id="KW-0028">Amino-acid biosynthesis</keyword>
<evidence type="ECO:0000259" key="13">
    <source>
        <dbReference type="Pfam" id="PF00763"/>
    </source>
</evidence>